<protein>
    <submittedName>
        <fullName evidence="1">Uncharacterized protein</fullName>
    </submittedName>
</protein>
<sequence length="40" mass="4270">MILENNALCSISLCACALAETFALYSKFGQALFLTLGLQS</sequence>
<dbReference type="AlphaFoldDB" id="A0A455VKC7"/>
<reference evidence="1 2" key="1">
    <citation type="submission" date="2019-03" db="EMBL/GenBank/DDBJ databases">
        <title>The genome sequence of Candidatus Serratia symbiotica strain IS.</title>
        <authorList>
            <person name="Nikoh N."/>
            <person name="Koga R."/>
            <person name="Oshima K."/>
            <person name="Hattori M."/>
            <person name="Fukatsu T."/>
        </authorList>
    </citation>
    <scope>NUCLEOTIDE SEQUENCE [LARGE SCALE GENOMIC DNA]</scope>
    <source>
        <strain evidence="1 2">IS</strain>
    </source>
</reference>
<name>A0A455VKC7_9GAMM</name>
<dbReference type="EMBL" id="AP019531">
    <property type="protein sequence ID" value="BBI91236.1"/>
    <property type="molecule type" value="Genomic_DNA"/>
</dbReference>
<proteinExistence type="predicted"/>
<organism evidence="1 2">
    <name type="scientific">Serratia symbiotica</name>
    <dbReference type="NCBI Taxonomy" id="138074"/>
    <lineage>
        <taxon>Bacteria</taxon>
        <taxon>Pseudomonadati</taxon>
        <taxon>Pseudomonadota</taxon>
        <taxon>Gammaproteobacteria</taxon>
        <taxon>Enterobacterales</taxon>
        <taxon>Yersiniaceae</taxon>
        <taxon>Serratia</taxon>
    </lineage>
</organism>
<evidence type="ECO:0000313" key="2">
    <source>
        <dbReference type="Proteomes" id="UP000324392"/>
    </source>
</evidence>
<evidence type="ECO:0000313" key="1">
    <source>
        <dbReference type="EMBL" id="BBI91236.1"/>
    </source>
</evidence>
<gene>
    <name evidence="1" type="ORF">SSYIS1_03270</name>
</gene>
<dbReference type="Proteomes" id="UP000324392">
    <property type="component" value="Chromosome"/>
</dbReference>
<accession>A0A455VKC7</accession>